<sequence>MTNLDINPKSSLPRPDSPVPEVTSSILPYFQAVNANLGGGYRVGIYASRNICTRVAEAGCSAASFVSDMSTGFSGNLGFQFQTTGHSTNSTKSVATTAGGISIE</sequence>
<organism evidence="3 4">
    <name type="scientific">Gleimia hominis</name>
    <dbReference type="NCBI Taxonomy" id="595468"/>
    <lineage>
        <taxon>Bacteria</taxon>
        <taxon>Bacillati</taxon>
        <taxon>Actinomycetota</taxon>
        <taxon>Actinomycetes</taxon>
        <taxon>Actinomycetales</taxon>
        <taxon>Actinomycetaceae</taxon>
        <taxon>Gleimia</taxon>
    </lineage>
</organism>
<protein>
    <submittedName>
        <fullName evidence="3">DUF1906 domain-containing protein</fullName>
    </submittedName>
</protein>
<keyword evidence="4" id="KW-1185">Reference proteome</keyword>
<evidence type="ECO:0000313" key="3">
    <source>
        <dbReference type="EMBL" id="MDT3766532.1"/>
    </source>
</evidence>
<gene>
    <name evidence="3" type="ORF">QS713_00385</name>
</gene>
<evidence type="ECO:0000313" key="4">
    <source>
        <dbReference type="Proteomes" id="UP001247542"/>
    </source>
</evidence>
<dbReference type="InterPro" id="IPR015020">
    <property type="entry name" value="Rv2525c-like_Glyco_Hydro-like"/>
</dbReference>
<dbReference type="Gene3D" id="3.20.20.80">
    <property type="entry name" value="Glycosidases"/>
    <property type="match status" value="1"/>
</dbReference>
<reference evidence="3 4" key="1">
    <citation type="submission" date="2023-06" db="EMBL/GenBank/DDBJ databases">
        <title>Draft genome sequence of Gleimia hominis type strain CCUG 57540T.</title>
        <authorList>
            <person name="Salva-Serra F."/>
            <person name="Cardew S."/>
            <person name="Jensie Markopoulos S."/>
            <person name="Ohlen M."/>
            <person name="Inganas E."/>
            <person name="Svensson-Stadler L."/>
            <person name="Moore E.R.B."/>
        </authorList>
    </citation>
    <scope>NUCLEOTIDE SEQUENCE [LARGE SCALE GENOMIC DNA]</scope>
    <source>
        <strain evidence="3 4">CCUG 57540</strain>
    </source>
</reference>
<dbReference type="EMBL" id="JASXSX010000001">
    <property type="protein sequence ID" value="MDT3766532.1"/>
    <property type="molecule type" value="Genomic_DNA"/>
</dbReference>
<dbReference type="RefSeq" id="WP_313271516.1">
    <property type="nucleotide sequence ID" value="NZ_JASXSX010000001.1"/>
</dbReference>
<accession>A0ABU3I826</accession>
<evidence type="ECO:0000259" key="2">
    <source>
        <dbReference type="Pfam" id="PF08924"/>
    </source>
</evidence>
<comment type="caution">
    <text evidence="3">The sequence shown here is derived from an EMBL/GenBank/DDBJ whole genome shotgun (WGS) entry which is preliminary data.</text>
</comment>
<dbReference type="Proteomes" id="UP001247542">
    <property type="component" value="Unassembled WGS sequence"/>
</dbReference>
<evidence type="ECO:0000256" key="1">
    <source>
        <dbReference type="SAM" id="MobiDB-lite"/>
    </source>
</evidence>
<feature type="domain" description="Rv2525c-like glycoside hydrolase-like" evidence="2">
    <location>
        <begin position="21"/>
        <end position="80"/>
    </location>
</feature>
<feature type="region of interest" description="Disordered" evidence="1">
    <location>
        <begin position="85"/>
        <end position="104"/>
    </location>
</feature>
<feature type="region of interest" description="Disordered" evidence="1">
    <location>
        <begin position="1"/>
        <end position="20"/>
    </location>
</feature>
<name>A0ABU3I826_9ACTO</name>
<proteinExistence type="predicted"/>
<dbReference type="SUPFAM" id="SSF51445">
    <property type="entry name" value="(Trans)glycosidases"/>
    <property type="match status" value="1"/>
</dbReference>
<dbReference type="Pfam" id="PF08924">
    <property type="entry name" value="Rv2525c_GlyHyd-like"/>
    <property type="match status" value="1"/>
</dbReference>
<dbReference type="InterPro" id="IPR017853">
    <property type="entry name" value="GH"/>
</dbReference>
<feature type="compositionally biased region" description="Polar residues" evidence="1">
    <location>
        <begin position="1"/>
        <end position="10"/>
    </location>
</feature>
<feature type="compositionally biased region" description="Polar residues" evidence="1">
    <location>
        <begin position="85"/>
        <end position="96"/>
    </location>
</feature>